<dbReference type="SUPFAM" id="SSF101233">
    <property type="entry name" value="PWI domain"/>
    <property type="match status" value="1"/>
</dbReference>
<feature type="compositionally biased region" description="Basic residues" evidence="2">
    <location>
        <begin position="394"/>
        <end position="408"/>
    </location>
</feature>
<feature type="region of interest" description="Disordered" evidence="2">
    <location>
        <begin position="149"/>
        <end position="442"/>
    </location>
</feature>
<evidence type="ECO:0000259" key="3">
    <source>
        <dbReference type="PROSITE" id="PS51025"/>
    </source>
</evidence>
<keyword evidence="1" id="KW-0507">mRNA processing</keyword>
<dbReference type="GO" id="GO:0003723">
    <property type="term" value="F:RNA binding"/>
    <property type="evidence" value="ECO:0007669"/>
    <property type="project" value="TreeGrafter"/>
</dbReference>
<feature type="compositionally biased region" description="Low complexity" evidence="2">
    <location>
        <begin position="327"/>
        <end position="339"/>
    </location>
</feature>
<accession>A0AAW1TF12</accession>
<evidence type="ECO:0000256" key="1">
    <source>
        <dbReference type="ARBA" id="ARBA00022664"/>
    </source>
</evidence>
<feature type="compositionally biased region" description="Basic and acidic residues" evidence="2">
    <location>
        <begin position="149"/>
        <end position="266"/>
    </location>
</feature>
<dbReference type="InterPro" id="IPR002483">
    <property type="entry name" value="PWI_dom"/>
</dbReference>
<dbReference type="Gene3D" id="1.20.1390.10">
    <property type="entry name" value="PWI domain"/>
    <property type="match status" value="1"/>
</dbReference>
<dbReference type="PROSITE" id="PS51025">
    <property type="entry name" value="PWI"/>
    <property type="match status" value="1"/>
</dbReference>
<dbReference type="InterPro" id="IPR052225">
    <property type="entry name" value="Ser/Arg_repetitive_matrix"/>
</dbReference>
<dbReference type="SMART" id="SM00311">
    <property type="entry name" value="PWI"/>
    <property type="match status" value="1"/>
</dbReference>
<name>A0AAW1TF12_9CHLO</name>
<dbReference type="InterPro" id="IPR036483">
    <property type="entry name" value="PWI_dom_sf"/>
</dbReference>
<dbReference type="GO" id="GO:0006397">
    <property type="term" value="P:mRNA processing"/>
    <property type="evidence" value="ECO:0007669"/>
    <property type="project" value="UniProtKB-KW"/>
</dbReference>
<evidence type="ECO:0000313" key="5">
    <source>
        <dbReference type="Proteomes" id="UP001485043"/>
    </source>
</evidence>
<keyword evidence="5" id="KW-1185">Reference proteome</keyword>
<reference evidence="4 5" key="1">
    <citation type="journal article" date="2024" name="Nat. Commun.">
        <title>Phylogenomics reveals the evolutionary origins of lichenization in chlorophyte algae.</title>
        <authorList>
            <person name="Puginier C."/>
            <person name="Libourel C."/>
            <person name="Otte J."/>
            <person name="Skaloud P."/>
            <person name="Haon M."/>
            <person name="Grisel S."/>
            <person name="Petersen M."/>
            <person name="Berrin J.G."/>
            <person name="Delaux P.M."/>
            <person name="Dal Grande F."/>
            <person name="Keller J."/>
        </authorList>
    </citation>
    <scope>NUCLEOTIDE SEQUENCE [LARGE SCALE GENOMIC DNA]</scope>
    <source>
        <strain evidence="4 5">SAG 2523</strain>
    </source>
</reference>
<dbReference type="PANTHER" id="PTHR23148:SF0">
    <property type="entry name" value="SERINE_ARGININE REPETITIVE MATRIX PROTEIN 1"/>
    <property type="match status" value="1"/>
</dbReference>
<dbReference type="GO" id="GO:0005681">
    <property type="term" value="C:spliceosomal complex"/>
    <property type="evidence" value="ECO:0007669"/>
    <property type="project" value="TreeGrafter"/>
</dbReference>
<evidence type="ECO:0000313" key="4">
    <source>
        <dbReference type="EMBL" id="KAK9868174.1"/>
    </source>
</evidence>
<gene>
    <name evidence="4" type="ORF">WJX84_010993</name>
</gene>
<feature type="compositionally biased region" description="Basic residues" evidence="2">
    <location>
        <begin position="293"/>
        <end position="302"/>
    </location>
</feature>
<organism evidence="4 5">
    <name type="scientific">Apatococcus fuscideae</name>
    <dbReference type="NCBI Taxonomy" id="2026836"/>
    <lineage>
        <taxon>Eukaryota</taxon>
        <taxon>Viridiplantae</taxon>
        <taxon>Chlorophyta</taxon>
        <taxon>core chlorophytes</taxon>
        <taxon>Trebouxiophyceae</taxon>
        <taxon>Chlorellales</taxon>
        <taxon>Chlorellaceae</taxon>
        <taxon>Apatococcus</taxon>
    </lineage>
</organism>
<evidence type="ECO:0000256" key="2">
    <source>
        <dbReference type="SAM" id="MobiDB-lite"/>
    </source>
</evidence>
<dbReference type="GO" id="GO:0048024">
    <property type="term" value="P:regulation of mRNA splicing, via spliceosome"/>
    <property type="evidence" value="ECO:0007669"/>
    <property type="project" value="TreeGrafter"/>
</dbReference>
<proteinExistence type="predicted"/>
<comment type="caution">
    <text evidence="4">The sequence shown here is derived from an EMBL/GenBank/DDBJ whole genome shotgun (WGS) entry which is preliminary data.</text>
</comment>
<dbReference type="Proteomes" id="UP001485043">
    <property type="component" value="Unassembled WGS sequence"/>
</dbReference>
<feature type="domain" description="PWI" evidence="3">
    <location>
        <begin position="28"/>
        <end position="127"/>
    </location>
</feature>
<dbReference type="AlphaFoldDB" id="A0AAW1TF12"/>
<dbReference type="EMBL" id="JALJOV010000042">
    <property type="protein sequence ID" value="KAK9868174.1"/>
    <property type="molecule type" value="Genomic_DNA"/>
</dbReference>
<dbReference type="Pfam" id="PF01480">
    <property type="entry name" value="PWI"/>
    <property type="match status" value="1"/>
</dbReference>
<protein>
    <recommendedName>
        <fullName evidence="3">PWI domain-containing protein</fullName>
    </recommendedName>
</protein>
<sequence>MAGIGGFRGVSANSDVRFTHKERKLLKSGKFPAEYSLPVDRKKVNWEVMKQWITKRITELLGIEDEILILFVIEECQNSQEFDPKKLQIRFTSFLEKNTTLFMKELWSLLASASTTDSGIPQPILDQLAEELQQKKQIQDAINEKLGKERERRAVEEKVERAEQRRAADKADEERKERAKQRESERDADRSRRHRDEMPRDRRDPTAESRSRYEAPRDRNRDRDRGADRARDTHVSRGRDLQEPARDNRAGRGYVDRDRDRARGMDRSPVLSQRRYARSRSPRPADHTDRGKRDRSRSKTPARQRLPGRAVRVDGKDGLVQRLEPGSRVARSARSASPSGTANGHAAPRVKEEVVVDIRSPITVAAQIAAEEEEEEPKPKKVKKEKKDKDKKAKKEKKRHKKDKKERHAKAEDDKSSSLSGPEDDSGQPALQIETSRRKSLEDELRQKALLANKRDES</sequence>
<feature type="compositionally biased region" description="Basic and acidic residues" evidence="2">
    <location>
        <begin position="283"/>
        <end position="292"/>
    </location>
</feature>
<dbReference type="PANTHER" id="PTHR23148">
    <property type="entry name" value="SERINE/ARGININE REGULATED NUCLEAR MATRIX PROTEIN"/>
    <property type="match status" value="1"/>
</dbReference>